<evidence type="ECO:0000259" key="13">
    <source>
        <dbReference type="Pfam" id="PF07715"/>
    </source>
</evidence>
<feature type="domain" description="TonB-dependent receptor plug" evidence="13">
    <location>
        <begin position="43"/>
        <end position="152"/>
    </location>
</feature>
<sequence>MTKVNGISLSLIVTTAFLNVANADSIDLGDVSVTATKTAVTTSESPASIEIITSKEIENKQVQRADEALKDVAGVYVRSDADHTPNSWSNVVTLRGIPQYSRTAVLVDGVSINNAFSSGVNWSSIAVEDIEKIEVVKGPFSSLYGGNAMSGVINIIRKEPTKQEFNIKTGYGSNNYKNLELSYKDKFFDSLGISVNYGHKESDGYISNLVIKTPSSGIGGVDVTGQQLTTDYKGNAKYIVGDKGEKSWKQDNIGVKIFYDINNNSKIIFDYNHHEDETEYNSFNTYLTDSSGNPIYSGSVQLDVANKATLSEKDFLFGPNGETSDKFTINYTNTFNDTMDLEAKASYIKNDYWYVSQTTGAVSEGGPGKFTDIPSQKTFASAQLNFQLGDYNYITTGIDITRNELQKDINTLTNWRDYDSKTTLQRENNGESITKAFFIQDTIDITKNLIAYIGGRYDYWETEGDFKDYINDNYTTYEKRHDSYFSPKVSLVYLPTKSTTLRTSWGKAFRAPSLSDMYSTWISSSGKVYQSSPNLKPETVTSWEVGFEQKFSTKTQLKATYYENVLYDMMYSTDVSTTLSEKRNAGKAEIKGLEIEVKQAITESINMFANYTYNKTEMIENDSKPASVGKQLTYVPEKQFNIGVSGNTALWNGSIIGSYVDDMYTTDDNTDVIKDVYGAYESYFIVNAKIGYKIQDYLSASLSINNLFDKEYFQSDMTPGRTVYGELSFKF</sequence>
<evidence type="ECO:0000256" key="7">
    <source>
        <dbReference type="ARBA" id="ARBA00023136"/>
    </source>
</evidence>
<dbReference type="STRING" id="1172190.M947_03090"/>
<dbReference type="PATRIC" id="fig|1172190.3.peg.602"/>
<dbReference type="AlphaFoldDB" id="T0L2G9"/>
<evidence type="ECO:0000256" key="8">
    <source>
        <dbReference type="ARBA" id="ARBA00023170"/>
    </source>
</evidence>
<comment type="subcellular location">
    <subcellularLocation>
        <location evidence="1 10">Cell outer membrane</location>
        <topology evidence="1 10">Multi-pass membrane protein</topology>
    </subcellularLocation>
</comment>
<keyword evidence="3 10" id="KW-1134">Transmembrane beta strand</keyword>
<evidence type="ECO:0000256" key="1">
    <source>
        <dbReference type="ARBA" id="ARBA00004571"/>
    </source>
</evidence>
<dbReference type="GO" id="GO:0015344">
    <property type="term" value="F:siderophore uptake transmembrane transporter activity"/>
    <property type="evidence" value="ECO:0007669"/>
    <property type="project" value="TreeGrafter"/>
</dbReference>
<comment type="caution">
    <text evidence="14">The sequence shown here is derived from an EMBL/GenBank/DDBJ whole genome shotgun (WGS) entry which is preliminary data.</text>
</comment>
<gene>
    <name evidence="14" type="ORF">M947_03090</name>
</gene>
<keyword evidence="2 10" id="KW-0813">Transport</keyword>
<keyword evidence="5" id="KW-0732">Signal</keyword>
<evidence type="ECO:0000256" key="9">
    <source>
        <dbReference type="ARBA" id="ARBA00023237"/>
    </source>
</evidence>
<dbReference type="SUPFAM" id="SSF56935">
    <property type="entry name" value="Porins"/>
    <property type="match status" value="1"/>
</dbReference>
<dbReference type="OrthoDB" id="5389752at2"/>
<dbReference type="Pfam" id="PF00593">
    <property type="entry name" value="TonB_dep_Rec_b-barrel"/>
    <property type="match status" value="1"/>
</dbReference>
<name>T0L2G9_9BACT</name>
<dbReference type="GO" id="GO:0044718">
    <property type="term" value="P:siderophore transmembrane transport"/>
    <property type="evidence" value="ECO:0007669"/>
    <property type="project" value="TreeGrafter"/>
</dbReference>
<evidence type="ECO:0000256" key="2">
    <source>
        <dbReference type="ARBA" id="ARBA00022448"/>
    </source>
</evidence>
<dbReference type="PANTHER" id="PTHR30069">
    <property type="entry name" value="TONB-DEPENDENT OUTER MEMBRANE RECEPTOR"/>
    <property type="match status" value="1"/>
</dbReference>
<evidence type="ECO:0000256" key="4">
    <source>
        <dbReference type="ARBA" id="ARBA00022692"/>
    </source>
</evidence>
<dbReference type="CDD" id="cd01347">
    <property type="entry name" value="ligand_gated_channel"/>
    <property type="match status" value="1"/>
</dbReference>
<dbReference type="InterPro" id="IPR037066">
    <property type="entry name" value="Plug_dom_sf"/>
</dbReference>
<proteinExistence type="inferred from homology"/>
<keyword evidence="8" id="KW-0675">Receptor</keyword>
<evidence type="ECO:0000256" key="6">
    <source>
        <dbReference type="ARBA" id="ARBA00023077"/>
    </source>
</evidence>
<dbReference type="GO" id="GO:0009279">
    <property type="term" value="C:cell outer membrane"/>
    <property type="evidence" value="ECO:0007669"/>
    <property type="project" value="UniProtKB-SubCell"/>
</dbReference>
<keyword evidence="7 10" id="KW-0472">Membrane</keyword>
<dbReference type="Gene3D" id="2.40.170.20">
    <property type="entry name" value="TonB-dependent receptor, beta-barrel domain"/>
    <property type="match status" value="1"/>
</dbReference>
<dbReference type="RefSeq" id="WP_021286896.1">
    <property type="nucleotide sequence ID" value="NZ_AUPZ01000004.1"/>
</dbReference>
<dbReference type="InterPro" id="IPR012910">
    <property type="entry name" value="Plug_dom"/>
</dbReference>
<feature type="domain" description="TonB-dependent receptor-like beta-barrel" evidence="12">
    <location>
        <begin position="268"/>
        <end position="707"/>
    </location>
</feature>
<evidence type="ECO:0000256" key="3">
    <source>
        <dbReference type="ARBA" id="ARBA00022452"/>
    </source>
</evidence>
<evidence type="ECO:0000313" key="14">
    <source>
        <dbReference type="EMBL" id="EQB40023.1"/>
    </source>
</evidence>
<dbReference type="eggNOG" id="COG4771">
    <property type="taxonomic scope" value="Bacteria"/>
</dbReference>
<dbReference type="Gene3D" id="2.170.130.10">
    <property type="entry name" value="TonB-dependent receptor, plug domain"/>
    <property type="match status" value="1"/>
</dbReference>
<evidence type="ECO:0000256" key="10">
    <source>
        <dbReference type="PROSITE-ProRule" id="PRU01360"/>
    </source>
</evidence>
<keyword evidence="15" id="KW-1185">Reference proteome</keyword>
<dbReference type="InterPro" id="IPR039426">
    <property type="entry name" value="TonB-dep_rcpt-like"/>
</dbReference>
<keyword evidence="9 10" id="KW-0998">Cell outer membrane</keyword>
<keyword evidence="4 10" id="KW-0812">Transmembrane</keyword>
<dbReference type="PROSITE" id="PS52016">
    <property type="entry name" value="TONB_DEPENDENT_REC_3"/>
    <property type="match status" value="1"/>
</dbReference>
<protein>
    <recommendedName>
        <fullName evidence="16">TonB-denpendent receptor</fullName>
    </recommendedName>
</protein>
<evidence type="ECO:0000256" key="11">
    <source>
        <dbReference type="RuleBase" id="RU003357"/>
    </source>
</evidence>
<dbReference type="InterPro" id="IPR036942">
    <property type="entry name" value="Beta-barrel_TonB_sf"/>
</dbReference>
<dbReference type="Proteomes" id="UP000015520">
    <property type="component" value="Unassembled WGS sequence"/>
</dbReference>
<accession>T0L2G9</accession>
<dbReference type="EMBL" id="AUPZ01000004">
    <property type="protein sequence ID" value="EQB40023.1"/>
    <property type="molecule type" value="Genomic_DNA"/>
</dbReference>
<comment type="similarity">
    <text evidence="10 11">Belongs to the TonB-dependent receptor family.</text>
</comment>
<evidence type="ECO:0000256" key="5">
    <source>
        <dbReference type="ARBA" id="ARBA00022729"/>
    </source>
</evidence>
<evidence type="ECO:0000313" key="15">
    <source>
        <dbReference type="Proteomes" id="UP000015520"/>
    </source>
</evidence>
<dbReference type="InterPro" id="IPR000531">
    <property type="entry name" value="Beta-barrel_TonB"/>
</dbReference>
<evidence type="ECO:0000259" key="12">
    <source>
        <dbReference type="Pfam" id="PF00593"/>
    </source>
</evidence>
<dbReference type="PANTHER" id="PTHR30069:SF29">
    <property type="entry name" value="HEMOGLOBIN AND HEMOGLOBIN-HAPTOGLOBIN-BINDING PROTEIN 1-RELATED"/>
    <property type="match status" value="1"/>
</dbReference>
<organism evidence="14 15">
    <name type="scientific">Sulfurimonas hongkongensis</name>
    <dbReference type="NCBI Taxonomy" id="1172190"/>
    <lineage>
        <taxon>Bacteria</taxon>
        <taxon>Pseudomonadati</taxon>
        <taxon>Campylobacterota</taxon>
        <taxon>Epsilonproteobacteria</taxon>
        <taxon>Campylobacterales</taxon>
        <taxon>Sulfurimonadaceae</taxon>
        <taxon>Sulfurimonas</taxon>
    </lineage>
</organism>
<keyword evidence="6 11" id="KW-0798">TonB box</keyword>
<dbReference type="Pfam" id="PF07715">
    <property type="entry name" value="Plug"/>
    <property type="match status" value="1"/>
</dbReference>
<reference evidence="14 15" key="1">
    <citation type="submission" date="2013-07" db="EMBL/GenBank/DDBJ databases">
        <title>Sulfurimonas hongkongensis AST-10 Genome Sequencing.</title>
        <authorList>
            <person name="Cai L."/>
            <person name="Zhang T."/>
        </authorList>
    </citation>
    <scope>NUCLEOTIDE SEQUENCE [LARGE SCALE GENOMIC DNA]</scope>
    <source>
        <strain evidence="14 15">AST-10</strain>
    </source>
</reference>
<evidence type="ECO:0008006" key="16">
    <source>
        <dbReference type="Google" id="ProtNLM"/>
    </source>
</evidence>